<sequence length="41" mass="4655">MLAHIFHLHATPFCDMSHADGLHVPGNKLQSFSYSWPFTRG</sequence>
<reference evidence="1" key="1">
    <citation type="journal article" date="2012" name="PLoS ONE">
        <title>Gene sets for utilization of primary and secondary nutrition supplies in the distal gut of endangered iberian lynx.</title>
        <authorList>
            <person name="Alcaide M."/>
            <person name="Messina E."/>
            <person name="Richter M."/>
            <person name="Bargiela R."/>
            <person name="Peplies J."/>
            <person name="Huws S.A."/>
            <person name="Newbold C.J."/>
            <person name="Golyshin P.N."/>
            <person name="Simon M.A."/>
            <person name="Lopez G."/>
            <person name="Yakimov M.M."/>
            <person name="Ferrer M."/>
        </authorList>
    </citation>
    <scope>NUCLEOTIDE SEQUENCE</scope>
</reference>
<proteinExistence type="predicted"/>
<protein>
    <submittedName>
        <fullName evidence="1">Uncharacterized protein</fullName>
    </submittedName>
</protein>
<gene>
    <name evidence="1" type="ORF">EVA_11810</name>
</gene>
<organism evidence="1">
    <name type="scientific">gut metagenome</name>
    <dbReference type="NCBI Taxonomy" id="749906"/>
    <lineage>
        <taxon>unclassified sequences</taxon>
        <taxon>metagenomes</taxon>
        <taxon>organismal metagenomes</taxon>
    </lineage>
</organism>
<comment type="caution">
    <text evidence="1">The sequence shown here is derived from an EMBL/GenBank/DDBJ whole genome shotgun (WGS) entry which is preliminary data.</text>
</comment>
<name>J9FZU6_9ZZZZ</name>
<accession>J9FZU6</accession>
<evidence type="ECO:0000313" key="1">
    <source>
        <dbReference type="EMBL" id="EJX00084.1"/>
    </source>
</evidence>
<dbReference type="EMBL" id="AMCI01003534">
    <property type="protein sequence ID" value="EJX00084.1"/>
    <property type="molecule type" value="Genomic_DNA"/>
</dbReference>
<dbReference type="AlphaFoldDB" id="J9FZU6"/>